<reference evidence="1" key="1">
    <citation type="journal article" date="2020" name="Stud. Mycol.">
        <title>101 Dothideomycetes genomes: a test case for predicting lifestyles and emergence of pathogens.</title>
        <authorList>
            <person name="Haridas S."/>
            <person name="Albert R."/>
            <person name="Binder M."/>
            <person name="Bloem J."/>
            <person name="Labutti K."/>
            <person name="Salamov A."/>
            <person name="Andreopoulos B."/>
            <person name="Baker S."/>
            <person name="Barry K."/>
            <person name="Bills G."/>
            <person name="Bluhm B."/>
            <person name="Cannon C."/>
            <person name="Castanera R."/>
            <person name="Culley D."/>
            <person name="Daum C."/>
            <person name="Ezra D."/>
            <person name="Gonzalez J."/>
            <person name="Henrissat B."/>
            <person name="Kuo A."/>
            <person name="Liang C."/>
            <person name="Lipzen A."/>
            <person name="Lutzoni F."/>
            <person name="Magnuson J."/>
            <person name="Mondo S."/>
            <person name="Nolan M."/>
            <person name="Ohm R."/>
            <person name="Pangilinan J."/>
            <person name="Park H.-J."/>
            <person name="Ramirez L."/>
            <person name="Alfaro M."/>
            <person name="Sun H."/>
            <person name="Tritt A."/>
            <person name="Yoshinaga Y."/>
            <person name="Zwiers L.-H."/>
            <person name="Turgeon B."/>
            <person name="Goodwin S."/>
            <person name="Spatafora J."/>
            <person name="Crous P."/>
            <person name="Grigoriev I."/>
        </authorList>
    </citation>
    <scope>NUCLEOTIDE SEQUENCE</scope>
    <source>
        <strain evidence="1">CBS 269.34</strain>
    </source>
</reference>
<name>A0A6A6QZF3_9PEZI</name>
<gene>
    <name evidence="1" type="ORF">BU16DRAFT_349993</name>
</gene>
<dbReference type="Proteomes" id="UP000799750">
    <property type="component" value="Unassembled WGS sequence"/>
</dbReference>
<dbReference type="OrthoDB" id="3945550at2759"/>
<organism evidence="1 2">
    <name type="scientific">Lophium mytilinum</name>
    <dbReference type="NCBI Taxonomy" id="390894"/>
    <lineage>
        <taxon>Eukaryota</taxon>
        <taxon>Fungi</taxon>
        <taxon>Dikarya</taxon>
        <taxon>Ascomycota</taxon>
        <taxon>Pezizomycotina</taxon>
        <taxon>Dothideomycetes</taxon>
        <taxon>Pleosporomycetidae</taxon>
        <taxon>Mytilinidiales</taxon>
        <taxon>Mytilinidiaceae</taxon>
        <taxon>Lophium</taxon>
    </lineage>
</organism>
<dbReference type="EMBL" id="MU004187">
    <property type="protein sequence ID" value="KAF2497120.1"/>
    <property type="molecule type" value="Genomic_DNA"/>
</dbReference>
<keyword evidence="2" id="KW-1185">Reference proteome</keyword>
<dbReference type="AlphaFoldDB" id="A0A6A6QZF3"/>
<evidence type="ECO:0000313" key="2">
    <source>
        <dbReference type="Proteomes" id="UP000799750"/>
    </source>
</evidence>
<accession>A0A6A6QZF3</accession>
<dbReference type="Gene3D" id="3.80.10.10">
    <property type="entry name" value="Ribonuclease Inhibitor"/>
    <property type="match status" value="1"/>
</dbReference>
<proteinExistence type="predicted"/>
<sequence>MATDCIKLSLQGLPLEILQQIAGHLNNSHRPSLYAFGLASEICHGATIPSIFHHIYLTISSREALQRDVDALVKTLSRTASARLVRCLSIKGFLRLSDKSKIEGYKSSSWNSRSQFEATGVNEILRDEEPDSPSPHVVYDEPVIVKSSEEDLAWVPLVSLIRTLPRLTKLVYNCRNQFPPSLLDALHDHHPQCKLYHLTFRFRTLLWGTPYPYEMALATSPCLYSVKVACGQRDSDGDDDFNQEAMMELVAGLAPNLKEVVVVNLTPENSWRYNRRPREPWRGLPGFVPGRSIGSLTSLSLLGTVALTSLSFLSAVDVTRWDLLQTWARHTEFSQLRHLALGGGYGCEGIGINDQEMEWIAQNCAFPRLKTLRIRLTRNDMHVERPNYANNAIALLEAFEPLDQLEVSGPLEPKILDAILHRHGQTLKKLSLRPSERSSTADNLTLRRHIPMTLAKEHVLQIHAQCPALQELAVPVKRTKSDALEAEIYKSFGKMGRLKSLFLTLDCSDWRVCRDPNSIDDASFDAADRETYKWSGFLKKGYVRETLMNCAVDETLARSIWETICQSETGQDLESLKLWTTGGGEWGNYGGNGGIPLVVNNLSRSWLIERVARDDKGIINVRELGRRVREVRDQEVTDGYKRRAERVGYERYIVMEPEDVAEEDETVQVFRRAWPRKKGSKDWREDWSSFPLQV</sequence>
<evidence type="ECO:0000313" key="1">
    <source>
        <dbReference type="EMBL" id="KAF2497120.1"/>
    </source>
</evidence>
<dbReference type="InterPro" id="IPR032675">
    <property type="entry name" value="LRR_dom_sf"/>
</dbReference>
<protein>
    <submittedName>
        <fullName evidence="1">Uncharacterized protein</fullName>
    </submittedName>
</protein>